<organism evidence="1">
    <name type="scientific">Myoviridae sp. ctUX613</name>
    <dbReference type="NCBI Taxonomy" id="2826660"/>
    <lineage>
        <taxon>Viruses</taxon>
        <taxon>Duplodnaviria</taxon>
        <taxon>Heunggongvirae</taxon>
        <taxon>Uroviricota</taxon>
        <taxon>Caudoviricetes</taxon>
    </lineage>
</organism>
<accession>A0A8S5NB54</accession>
<proteinExistence type="predicted"/>
<name>A0A8S5NB54_9CAUD</name>
<reference evidence="1" key="1">
    <citation type="journal article" date="2021" name="Proc. Natl. Acad. Sci. U.S.A.">
        <title>A Catalog of Tens of Thousands of Viruses from Human Metagenomes Reveals Hidden Associations with Chronic Diseases.</title>
        <authorList>
            <person name="Tisza M.J."/>
            <person name="Buck C.B."/>
        </authorList>
    </citation>
    <scope>NUCLEOTIDE SEQUENCE</scope>
    <source>
        <strain evidence="1">CtUX613</strain>
    </source>
</reference>
<dbReference type="EMBL" id="BK015114">
    <property type="protein sequence ID" value="DAD91482.1"/>
    <property type="molecule type" value="Genomic_DNA"/>
</dbReference>
<sequence>MVLWRKEGRSRKAAACWGGQIVVAKQMKLC</sequence>
<evidence type="ECO:0000313" key="1">
    <source>
        <dbReference type="EMBL" id="DAD91482.1"/>
    </source>
</evidence>
<protein>
    <submittedName>
        <fullName evidence="1">Uncharacterized protein</fullName>
    </submittedName>
</protein>